<evidence type="ECO:0000313" key="2">
    <source>
        <dbReference type="EMBL" id="JAG17407.1"/>
    </source>
</evidence>
<feature type="non-terminal residue" evidence="2">
    <location>
        <position position="1"/>
    </location>
</feature>
<reference evidence="2" key="2">
    <citation type="submission" date="2014-07" db="EMBL/GenBank/DDBJ databases">
        <authorList>
            <person name="Hull J."/>
        </authorList>
    </citation>
    <scope>NUCLEOTIDE SEQUENCE</scope>
</reference>
<dbReference type="EMBL" id="GBHO01026197">
    <property type="protein sequence ID" value="JAG17407.1"/>
    <property type="molecule type" value="Transcribed_RNA"/>
</dbReference>
<feature type="region of interest" description="Disordered" evidence="1">
    <location>
        <begin position="1"/>
        <end position="60"/>
    </location>
</feature>
<sequence length="124" mass="13404">GSGIDSTARATSSTDPREGVALLDEAVPEEEEDDDDPSEAGEDDLEDDDPDEPVEAAGEGSLLVFFGESDLDLGFLGDGPPSGLVMVWSDNRPASETWKEHLGLRVRHPKNVSMRLFTLILKLH</sequence>
<protein>
    <submittedName>
        <fullName evidence="2">Uncharacterized protein</fullName>
    </submittedName>
</protein>
<reference evidence="2" key="1">
    <citation type="journal article" date="2014" name="PLoS ONE">
        <title>Transcriptome-Based Identification of ABC Transporters in the Western Tarnished Plant Bug Lygus hesperus.</title>
        <authorList>
            <person name="Hull J.J."/>
            <person name="Chaney K."/>
            <person name="Geib S.M."/>
            <person name="Fabrick J.A."/>
            <person name="Brent C.S."/>
            <person name="Walsh D."/>
            <person name="Lavine L.C."/>
        </authorList>
    </citation>
    <scope>NUCLEOTIDE SEQUENCE</scope>
</reference>
<accession>A0A0A9X9J8</accession>
<proteinExistence type="predicted"/>
<feature type="compositionally biased region" description="Acidic residues" evidence="1">
    <location>
        <begin position="26"/>
        <end position="54"/>
    </location>
</feature>
<gene>
    <name evidence="2" type="ORF">CM83_671</name>
</gene>
<organism evidence="2">
    <name type="scientific">Lygus hesperus</name>
    <name type="common">Western plant bug</name>
    <dbReference type="NCBI Taxonomy" id="30085"/>
    <lineage>
        <taxon>Eukaryota</taxon>
        <taxon>Metazoa</taxon>
        <taxon>Ecdysozoa</taxon>
        <taxon>Arthropoda</taxon>
        <taxon>Hexapoda</taxon>
        <taxon>Insecta</taxon>
        <taxon>Pterygota</taxon>
        <taxon>Neoptera</taxon>
        <taxon>Paraneoptera</taxon>
        <taxon>Hemiptera</taxon>
        <taxon>Heteroptera</taxon>
        <taxon>Panheteroptera</taxon>
        <taxon>Cimicomorpha</taxon>
        <taxon>Miridae</taxon>
        <taxon>Mirini</taxon>
        <taxon>Lygus</taxon>
    </lineage>
</organism>
<dbReference type="AlphaFoldDB" id="A0A0A9X9J8"/>
<name>A0A0A9X9J8_LYGHE</name>
<evidence type="ECO:0000256" key="1">
    <source>
        <dbReference type="SAM" id="MobiDB-lite"/>
    </source>
</evidence>
<feature type="compositionally biased region" description="Polar residues" evidence="1">
    <location>
        <begin position="1"/>
        <end position="14"/>
    </location>
</feature>